<dbReference type="PANTHER" id="PTHR23236:SF12">
    <property type="entry name" value="EUKARYOTIC INITIATION FACTOR 4B-RELATED"/>
    <property type="match status" value="1"/>
</dbReference>
<reference evidence="5" key="1">
    <citation type="submission" date="2020-09" db="EMBL/GenBank/DDBJ databases">
        <authorList>
            <person name="Kikuchi T."/>
        </authorList>
    </citation>
    <scope>NUCLEOTIDE SEQUENCE</scope>
    <source>
        <strain evidence="5">SH1</strain>
    </source>
</reference>
<dbReference type="InterPro" id="IPR012677">
    <property type="entry name" value="Nucleotide-bd_a/b_plait_sf"/>
</dbReference>
<dbReference type="AlphaFoldDB" id="A0A811L122"/>
<proteinExistence type="predicted"/>
<protein>
    <recommendedName>
        <fullName evidence="4">RRM domain-containing protein</fullName>
    </recommendedName>
</protein>
<dbReference type="SUPFAM" id="SSF54928">
    <property type="entry name" value="RNA-binding domain, RBD"/>
    <property type="match status" value="1"/>
</dbReference>
<dbReference type="Pfam" id="PF00076">
    <property type="entry name" value="RRM_1"/>
    <property type="match status" value="1"/>
</dbReference>
<feature type="region of interest" description="Disordered" evidence="3">
    <location>
        <begin position="136"/>
        <end position="172"/>
    </location>
</feature>
<evidence type="ECO:0000259" key="4">
    <source>
        <dbReference type="PROSITE" id="PS50102"/>
    </source>
</evidence>
<evidence type="ECO:0000256" key="3">
    <source>
        <dbReference type="SAM" id="MobiDB-lite"/>
    </source>
</evidence>
<dbReference type="EMBL" id="CAJFCW020000004">
    <property type="protein sequence ID" value="CAG9114580.1"/>
    <property type="molecule type" value="Genomic_DNA"/>
</dbReference>
<keyword evidence="6" id="KW-1185">Reference proteome</keyword>
<feature type="domain" description="RRM" evidence="4">
    <location>
        <begin position="57"/>
        <end position="134"/>
    </location>
</feature>
<dbReference type="Gene3D" id="3.30.70.330">
    <property type="match status" value="1"/>
</dbReference>
<name>A0A811L122_9BILA</name>
<dbReference type="GO" id="GO:0005634">
    <property type="term" value="C:nucleus"/>
    <property type="evidence" value="ECO:0007669"/>
    <property type="project" value="TreeGrafter"/>
</dbReference>
<dbReference type="SMART" id="SM00360">
    <property type="entry name" value="RRM"/>
    <property type="match status" value="1"/>
</dbReference>
<keyword evidence="1 2" id="KW-0694">RNA-binding</keyword>
<evidence type="ECO:0000313" key="5">
    <source>
        <dbReference type="EMBL" id="CAD5221101.1"/>
    </source>
</evidence>
<dbReference type="Proteomes" id="UP000783686">
    <property type="component" value="Unassembled WGS sequence"/>
</dbReference>
<sequence length="202" mass="22375">MKFTMAKIAFATKLKQLEEEAQKIRSLHASQPPLPFSGRISPEATMTSEEKQAQDLLSIFVGNVDYSATSETLQRHFAECGTVERVTILHDKFRGKPKGFAYVKFADLAGKTKALKLDESLFLGRQIKVSKKRTNLPGISTTNRAPKHLAQRPRGGFNGRPGGRTAQFGQPHRGPVRTIVKYVYPMGRGGKGGCFRGRGRPF</sequence>
<accession>A0A811L122</accession>
<gene>
    <name evidence="5" type="ORF">BOKJ2_LOCUS9276</name>
</gene>
<organism evidence="5 6">
    <name type="scientific">Bursaphelenchus okinawaensis</name>
    <dbReference type="NCBI Taxonomy" id="465554"/>
    <lineage>
        <taxon>Eukaryota</taxon>
        <taxon>Metazoa</taxon>
        <taxon>Ecdysozoa</taxon>
        <taxon>Nematoda</taxon>
        <taxon>Chromadorea</taxon>
        <taxon>Rhabditida</taxon>
        <taxon>Tylenchina</taxon>
        <taxon>Tylenchomorpha</taxon>
        <taxon>Aphelenchoidea</taxon>
        <taxon>Aphelenchoididae</taxon>
        <taxon>Bursaphelenchus</taxon>
    </lineage>
</organism>
<dbReference type="InterPro" id="IPR035979">
    <property type="entry name" value="RBD_domain_sf"/>
</dbReference>
<dbReference type="PANTHER" id="PTHR23236">
    <property type="entry name" value="EUKARYOTIC TRANSLATION INITIATION FACTOR 4B/4H"/>
    <property type="match status" value="1"/>
</dbReference>
<dbReference type="CDD" id="cd12306">
    <property type="entry name" value="RRM_II_PABPs"/>
    <property type="match status" value="1"/>
</dbReference>
<dbReference type="PROSITE" id="PS50102">
    <property type="entry name" value="RRM"/>
    <property type="match status" value="1"/>
</dbReference>
<comment type="caution">
    <text evidence="5">The sequence shown here is derived from an EMBL/GenBank/DDBJ whole genome shotgun (WGS) entry which is preliminary data.</text>
</comment>
<evidence type="ECO:0000256" key="1">
    <source>
        <dbReference type="ARBA" id="ARBA00022884"/>
    </source>
</evidence>
<evidence type="ECO:0000256" key="2">
    <source>
        <dbReference type="PROSITE-ProRule" id="PRU00176"/>
    </source>
</evidence>
<dbReference type="Proteomes" id="UP000614601">
    <property type="component" value="Unassembled WGS sequence"/>
</dbReference>
<dbReference type="InterPro" id="IPR000504">
    <property type="entry name" value="RRM_dom"/>
</dbReference>
<dbReference type="GO" id="GO:0008143">
    <property type="term" value="F:poly(A) binding"/>
    <property type="evidence" value="ECO:0007669"/>
    <property type="project" value="TreeGrafter"/>
</dbReference>
<dbReference type="OrthoDB" id="4726at2759"/>
<dbReference type="EMBL" id="CAJFDH010000004">
    <property type="protein sequence ID" value="CAD5221101.1"/>
    <property type="molecule type" value="Genomic_DNA"/>
</dbReference>
<evidence type="ECO:0000313" key="6">
    <source>
        <dbReference type="Proteomes" id="UP000614601"/>
    </source>
</evidence>